<comment type="caution">
    <text evidence="1">The sequence shown here is derived from an EMBL/GenBank/DDBJ whole genome shotgun (WGS) entry which is preliminary data.</text>
</comment>
<gene>
    <name evidence="1" type="ORF">MLD38_017558</name>
</gene>
<evidence type="ECO:0000313" key="2">
    <source>
        <dbReference type="Proteomes" id="UP001057402"/>
    </source>
</evidence>
<dbReference type="EMBL" id="CM042884">
    <property type="protein sequence ID" value="KAI4369069.1"/>
    <property type="molecule type" value="Genomic_DNA"/>
</dbReference>
<proteinExistence type="predicted"/>
<dbReference type="Proteomes" id="UP001057402">
    <property type="component" value="Chromosome 5"/>
</dbReference>
<keyword evidence="2" id="KW-1185">Reference proteome</keyword>
<name>A0ACB9QR20_9MYRT</name>
<evidence type="ECO:0000313" key="1">
    <source>
        <dbReference type="EMBL" id="KAI4369069.1"/>
    </source>
</evidence>
<reference evidence="2" key="1">
    <citation type="journal article" date="2023" name="Front. Plant Sci.">
        <title>Chromosomal-level genome assembly of Melastoma candidum provides insights into trichome evolution.</title>
        <authorList>
            <person name="Zhong Y."/>
            <person name="Wu W."/>
            <person name="Sun C."/>
            <person name="Zou P."/>
            <person name="Liu Y."/>
            <person name="Dai S."/>
            <person name="Zhou R."/>
        </authorList>
    </citation>
    <scope>NUCLEOTIDE SEQUENCE [LARGE SCALE GENOMIC DNA]</scope>
</reference>
<sequence length="181" mass="19658">MTRVLMDKKTKGAGSHGDKRGSNMVLISVTVLGSTGPIRNIVREGQLVSSVIQTTLKSYAREGRYPALGSDQDQFLLYCANGESGGLCRHSFVRPCCLAYDAEFSFTIRFMSLMSTYPLLSGSVSALSPSEVIGKSGGRNFLLCKKPKTETPATEPISITGKKGNFKAWLKKSFIHEVSSH</sequence>
<organism evidence="1 2">
    <name type="scientific">Melastoma candidum</name>
    <dbReference type="NCBI Taxonomy" id="119954"/>
    <lineage>
        <taxon>Eukaryota</taxon>
        <taxon>Viridiplantae</taxon>
        <taxon>Streptophyta</taxon>
        <taxon>Embryophyta</taxon>
        <taxon>Tracheophyta</taxon>
        <taxon>Spermatophyta</taxon>
        <taxon>Magnoliopsida</taxon>
        <taxon>eudicotyledons</taxon>
        <taxon>Gunneridae</taxon>
        <taxon>Pentapetalae</taxon>
        <taxon>rosids</taxon>
        <taxon>malvids</taxon>
        <taxon>Myrtales</taxon>
        <taxon>Melastomataceae</taxon>
        <taxon>Melastomatoideae</taxon>
        <taxon>Melastomateae</taxon>
        <taxon>Melastoma</taxon>
    </lineage>
</organism>
<protein>
    <submittedName>
        <fullName evidence="1">Uncharacterized protein</fullName>
    </submittedName>
</protein>
<accession>A0ACB9QR20</accession>